<keyword evidence="2" id="KW-1185">Reference proteome</keyword>
<evidence type="ECO:0000313" key="1">
    <source>
        <dbReference type="EMBL" id="SCL57901.1"/>
    </source>
</evidence>
<sequence>MLWIIETSEQISPEFQADLDHFKVNKAVADKLGDQVLNSSIKQMQTPLAAPLAASEPVFVLAHSGYDTDPRNNQRAPWIGGRWLDELVSDMIAKFTPAGLSGRVLWFLVCHTGHDVANLAGRLATAGVDNVTLYMPKDFMYISTKGIPHILPNQQNVKSANRTVAQAGCDYYRLPSSLLTGRGWAGSSISGQVVTPVSAKAVEDAVIELFDPDEDEA</sequence>
<dbReference type="EMBL" id="FMIA01000002">
    <property type="protein sequence ID" value="SCL57901.1"/>
    <property type="molecule type" value="Genomic_DNA"/>
</dbReference>
<dbReference type="RefSeq" id="WP_091439624.1">
    <property type="nucleotide sequence ID" value="NZ_BMMJ01000013.1"/>
</dbReference>
<dbReference type="AlphaFoldDB" id="A0A1C6UV86"/>
<name>A0A1C6UV86_9ACTN</name>
<organism evidence="1 2">
    <name type="scientific">Micromonospora yangpuensis</name>
    <dbReference type="NCBI Taxonomy" id="683228"/>
    <lineage>
        <taxon>Bacteria</taxon>
        <taxon>Bacillati</taxon>
        <taxon>Actinomycetota</taxon>
        <taxon>Actinomycetes</taxon>
        <taxon>Micromonosporales</taxon>
        <taxon>Micromonosporaceae</taxon>
        <taxon>Micromonospora</taxon>
    </lineage>
</organism>
<accession>A0A1C6UV86</accession>
<reference evidence="2" key="1">
    <citation type="submission" date="2016-06" db="EMBL/GenBank/DDBJ databases">
        <authorList>
            <person name="Varghese N."/>
            <person name="Submissions Spin"/>
        </authorList>
    </citation>
    <scope>NUCLEOTIDE SEQUENCE [LARGE SCALE GENOMIC DNA]</scope>
    <source>
        <strain evidence="2">DSM 45577</strain>
    </source>
</reference>
<proteinExistence type="predicted"/>
<protein>
    <submittedName>
        <fullName evidence="1">Uncharacterized protein</fullName>
    </submittedName>
</protein>
<gene>
    <name evidence="1" type="ORF">GA0070617_3659</name>
</gene>
<dbReference type="Proteomes" id="UP000198937">
    <property type="component" value="Unassembled WGS sequence"/>
</dbReference>
<dbReference type="OrthoDB" id="3349819at2"/>
<evidence type="ECO:0000313" key="2">
    <source>
        <dbReference type="Proteomes" id="UP000198937"/>
    </source>
</evidence>